<keyword evidence="4" id="KW-1185">Reference proteome</keyword>
<feature type="transmembrane region" description="Helical" evidence="1">
    <location>
        <begin position="271"/>
        <end position="297"/>
    </location>
</feature>
<name>U5T0S8_9GAMM</name>
<accession>U5T0S8</accession>
<sequence length="317" mass="35563">MTAHPPSNQWTLSLIVPVLNEAHSLRRFLDETLEVLLPVVPALEVIFIDDGSTDGTLEILRELSSTYPGARYVSFSRNFGKEAALSAGLQHATGDAVVPMDADLQHPPEAVIDFIDVWRHRGVEVVYGIPASKQAETASKTATSSWFYRLFNKISEVDIPASAGDFRLLDRVVVDTINRLPERNRFMKGIYAWAGFRSEAVIYQQRGRLTGTSRFNYWKLWNFALDGFIGFSTWPLRIWTYIGGIIALSAFVYMAIIITKTLIWGIDTPGYASLMSAVLFFGGMQLLSIGILGEYVARMFSETKRRPLYVVMETDST</sequence>
<dbReference type="InterPro" id="IPR029044">
    <property type="entry name" value="Nucleotide-diphossugar_trans"/>
</dbReference>
<protein>
    <submittedName>
        <fullName evidence="3">Bactoprenol glucosyl transferase</fullName>
    </submittedName>
</protein>
<organism evidence="3 4">
    <name type="scientific">Spiribacter curvatus</name>
    <dbReference type="NCBI Taxonomy" id="1335757"/>
    <lineage>
        <taxon>Bacteria</taxon>
        <taxon>Pseudomonadati</taxon>
        <taxon>Pseudomonadota</taxon>
        <taxon>Gammaproteobacteria</taxon>
        <taxon>Chromatiales</taxon>
        <taxon>Ectothiorhodospiraceae</taxon>
        <taxon>Spiribacter</taxon>
    </lineage>
</organism>
<reference evidence="3 4" key="1">
    <citation type="journal article" date="2013" name="BMC Genomics">
        <title>Genomes of "Spiribacter", a streamlined, successful halophilic bacterium.</title>
        <authorList>
            <person name="Lopez-Perez M."/>
            <person name="Ghai R."/>
            <person name="Leon M.J."/>
            <person name="Rodriguez-Olmos A."/>
            <person name="Copa-Patino J.L."/>
            <person name="Soliveri J."/>
            <person name="Sanchez-Porro C."/>
            <person name="Ventosa A."/>
            <person name="Rodriguez-Valera F."/>
        </authorList>
    </citation>
    <scope>NUCLEOTIDE SEQUENCE [LARGE SCALE GENOMIC DNA]</scope>
    <source>
        <strain evidence="3 4">UAH-SP71</strain>
    </source>
</reference>
<dbReference type="STRING" id="1335757.SPICUR_08385"/>
<dbReference type="PANTHER" id="PTHR48090:SF8">
    <property type="entry name" value="GLYCOSYLTRANSFERASE CSBB-RELATED"/>
    <property type="match status" value="1"/>
</dbReference>
<dbReference type="EMBL" id="CP005990">
    <property type="protein sequence ID" value="AGY91025.1"/>
    <property type="molecule type" value="Genomic_DNA"/>
</dbReference>
<dbReference type="InterPro" id="IPR001173">
    <property type="entry name" value="Glyco_trans_2-like"/>
</dbReference>
<dbReference type="Pfam" id="PF00535">
    <property type="entry name" value="Glycos_transf_2"/>
    <property type="match status" value="1"/>
</dbReference>
<evidence type="ECO:0000259" key="2">
    <source>
        <dbReference type="Pfam" id="PF00535"/>
    </source>
</evidence>
<evidence type="ECO:0000256" key="1">
    <source>
        <dbReference type="SAM" id="Phobius"/>
    </source>
</evidence>
<dbReference type="OrthoDB" id="9811884at2"/>
<dbReference type="PATRIC" id="fig|1335757.3.peg.1639"/>
<dbReference type="PANTHER" id="PTHR48090">
    <property type="entry name" value="UNDECAPRENYL-PHOSPHATE 4-DEOXY-4-FORMAMIDO-L-ARABINOSE TRANSFERASE-RELATED"/>
    <property type="match status" value="1"/>
</dbReference>
<evidence type="ECO:0000313" key="3">
    <source>
        <dbReference type="EMBL" id="AGY91025.1"/>
    </source>
</evidence>
<keyword evidence="1" id="KW-1133">Transmembrane helix</keyword>
<dbReference type="KEGG" id="spiu:SPICUR_08385"/>
<dbReference type="eggNOG" id="COG0463">
    <property type="taxonomic scope" value="Bacteria"/>
</dbReference>
<dbReference type="GO" id="GO:0005886">
    <property type="term" value="C:plasma membrane"/>
    <property type="evidence" value="ECO:0007669"/>
    <property type="project" value="TreeGrafter"/>
</dbReference>
<dbReference type="AlphaFoldDB" id="U5T0S8"/>
<feature type="transmembrane region" description="Helical" evidence="1">
    <location>
        <begin position="238"/>
        <end position="259"/>
    </location>
</feature>
<proteinExistence type="predicted"/>
<dbReference type="Proteomes" id="UP000017640">
    <property type="component" value="Chromosome"/>
</dbReference>
<keyword evidence="3" id="KW-0808">Transferase</keyword>
<dbReference type="CDD" id="cd04187">
    <property type="entry name" value="DPM1_like_bac"/>
    <property type="match status" value="1"/>
</dbReference>
<dbReference type="GO" id="GO:0016740">
    <property type="term" value="F:transferase activity"/>
    <property type="evidence" value="ECO:0007669"/>
    <property type="project" value="UniProtKB-KW"/>
</dbReference>
<gene>
    <name evidence="3" type="ORF">SPICUR_08385</name>
</gene>
<dbReference type="HOGENOM" id="CLU_033536_0_1_6"/>
<dbReference type="Gene3D" id="3.90.550.10">
    <property type="entry name" value="Spore Coat Polysaccharide Biosynthesis Protein SpsA, Chain A"/>
    <property type="match status" value="1"/>
</dbReference>
<feature type="domain" description="Glycosyltransferase 2-like" evidence="2">
    <location>
        <begin position="13"/>
        <end position="174"/>
    </location>
</feature>
<dbReference type="InterPro" id="IPR050256">
    <property type="entry name" value="Glycosyltransferase_2"/>
</dbReference>
<evidence type="ECO:0000313" key="4">
    <source>
        <dbReference type="Proteomes" id="UP000017640"/>
    </source>
</evidence>
<dbReference type="SUPFAM" id="SSF53448">
    <property type="entry name" value="Nucleotide-diphospho-sugar transferases"/>
    <property type="match status" value="1"/>
</dbReference>
<keyword evidence="1" id="KW-0472">Membrane</keyword>
<keyword evidence="1" id="KW-0812">Transmembrane</keyword>